<name>A0AAP2Z2Q4_9EURY</name>
<dbReference type="AlphaFoldDB" id="A0AAP2Z2Q4"/>
<keyword evidence="3" id="KW-1185">Reference proteome</keyword>
<gene>
    <name evidence="2" type="ORF">OB955_16165</name>
    <name evidence="1" type="ORF">OB960_20455</name>
</gene>
<protein>
    <submittedName>
        <fullName evidence="1">Uncharacterized protein</fullName>
    </submittedName>
</protein>
<evidence type="ECO:0000313" key="3">
    <source>
        <dbReference type="Proteomes" id="UP001320972"/>
    </source>
</evidence>
<dbReference type="EMBL" id="JAOPKB010000011">
    <property type="protein sequence ID" value="MCU4974261.1"/>
    <property type="molecule type" value="Genomic_DNA"/>
</dbReference>
<evidence type="ECO:0000313" key="4">
    <source>
        <dbReference type="Proteomes" id="UP001321018"/>
    </source>
</evidence>
<sequence length="41" mass="4584">MDLEYCCFSRSGFSEDLQAVESRRDDVHLFTVADVVDGLSA</sequence>
<evidence type="ECO:0000313" key="2">
    <source>
        <dbReference type="EMBL" id="MCU4974261.1"/>
    </source>
</evidence>
<proteinExistence type="predicted"/>
<comment type="caution">
    <text evidence="1">The sequence shown here is derived from an EMBL/GenBank/DDBJ whole genome shotgun (WGS) entry which is preliminary data.</text>
</comment>
<accession>A0AAP2Z2Q4</accession>
<dbReference type="EMBL" id="JAOPKA010000018">
    <property type="protein sequence ID" value="MCU4743760.1"/>
    <property type="molecule type" value="Genomic_DNA"/>
</dbReference>
<evidence type="ECO:0000313" key="1">
    <source>
        <dbReference type="EMBL" id="MCU4743760.1"/>
    </source>
</evidence>
<dbReference type="RefSeq" id="WP_338008425.1">
    <property type="nucleotide sequence ID" value="NZ_JAOPKB010000011.1"/>
</dbReference>
<reference evidence="1 3" key="1">
    <citation type="submission" date="2022-09" db="EMBL/GenBank/DDBJ databases">
        <title>Enrichment on poylsaccharides allowed isolation of novel metabolic and taxonomic groups of Haloarchaea.</title>
        <authorList>
            <person name="Sorokin D.Y."/>
            <person name="Elcheninov A.G."/>
            <person name="Khizhniak T.V."/>
            <person name="Kolganova T.V."/>
            <person name="Kublanov I.V."/>
        </authorList>
    </citation>
    <scope>NUCLEOTIDE SEQUENCE</scope>
    <source>
        <strain evidence="2 3">AArc-m2/3/4</strain>
        <strain evidence="1">AArc-xg1-1</strain>
    </source>
</reference>
<dbReference type="Proteomes" id="UP001320972">
    <property type="component" value="Unassembled WGS sequence"/>
</dbReference>
<dbReference type="Proteomes" id="UP001321018">
    <property type="component" value="Unassembled WGS sequence"/>
</dbReference>
<organism evidence="1 4">
    <name type="scientific">Natronoglomus mannanivorans</name>
    <dbReference type="NCBI Taxonomy" id="2979990"/>
    <lineage>
        <taxon>Archaea</taxon>
        <taxon>Methanobacteriati</taxon>
        <taxon>Methanobacteriota</taxon>
        <taxon>Stenosarchaea group</taxon>
        <taxon>Halobacteria</taxon>
        <taxon>Halobacteriales</taxon>
        <taxon>Natrialbaceae</taxon>
        <taxon>Natronoglomus</taxon>
    </lineage>
</organism>